<gene>
    <name evidence="1" type="ORF">METZ01_LOCUS111315</name>
</gene>
<dbReference type="EMBL" id="UINC01013549">
    <property type="protein sequence ID" value="SVA58461.1"/>
    <property type="molecule type" value="Genomic_DNA"/>
</dbReference>
<accession>A0A381X1U9</accession>
<reference evidence="1" key="1">
    <citation type="submission" date="2018-05" db="EMBL/GenBank/DDBJ databases">
        <authorList>
            <person name="Lanie J.A."/>
            <person name="Ng W.-L."/>
            <person name="Kazmierczak K.M."/>
            <person name="Andrzejewski T.M."/>
            <person name="Davidsen T.M."/>
            <person name="Wayne K.J."/>
            <person name="Tettelin H."/>
            <person name="Glass J.I."/>
            <person name="Rusch D."/>
            <person name="Podicherti R."/>
            <person name="Tsui H.-C.T."/>
            <person name="Winkler M.E."/>
        </authorList>
    </citation>
    <scope>NUCLEOTIDE SEQUENCE</scope>
</reference>
<organism evidence="1">
    <name type="scientific">marine metagenome</name>
    <dbReference type="NCBI Taxonomy" id="408172"/>
    <lineage>
        <taxon>unclassified sequences</taxon>
        <taxon>metagenomes</taxon>
        <taxon>ecological metagenomes</taxon>
    </lineage>
</organism>
<dbReference type="AlphaFoldDB" id="A0A381X1U9"/>
<name>A0A381X1U9_9ZZZZ</name>
<protein>
    <submittedName>
        <fullName evidence="1">Uncharacterized protein</fullName>
    </submittedName>
</protein>
<evidence type="ECO:0000313" key="1">
    <source>
        <dbReference type="EMBL" id="SVA58461.1"/>
    </source>
</evidence>
<proteinExistence type="predicted"/>
<sequence length="842" mass="90768">VGVSSINQVITSVIGTIALSDLPEKETDPYSFSSIFPGINDFPNGSHNIPGFNLEPVENSFSFDDFSSAEFTGGTLTLTIVNNLVIPLGETDIVLKNGDGSDIVNIPTIPGPINPGESSSGNLSLNELSLPGNVIVEVTGSSPGADNVVIDDAARNSSFTVNVSGSSLEVSSATAKIPEQTIYEDNMILLSASDSNKVQSATILNGKLIISIDNNMAVSSTVQMNIPTIQNSEGALFETLLNIPPSEPDIYYEIILNDHSLVMELNDQSVDYNYTVLTMDSGENMVTINSTDDIEISISLEGETPDDDITFSFFTGRVAPQNLGFDGKIDVESESNILEANLGAGLLEILVENNVNVSPSGAPTAFITIPELKNASGEDFSTTLENMSGFVSQSIDLSGYSILMTMENQQLNYTAEVTTNYNEVGSYSLGDSIFIDINVAGLSFDEVRGYFSQDAMVESNSISIDDSTKIETAEIKSGHLLLDIENNIGIVADINFQILEFFMDGSILDTTLSLTPSGGSYTIDLSDHHLYLDMSEDPQTINYVSTITLPDDEEMILSLSDSIVVDVTMTNLTFESVTGDIKPVTIEIEPVDQTIDGLPDEIEEFEFTEVEMIIDFDTNIGIPVILNLEIEASNPSGEIEISTVTGWDITADNHVVIPNAENLINLFPDIIRATGEATVSGVGTVSASQYVAGTMTVQAPLSFSVPDNTQIEIDIEETDLELDNEVLEQVTIFFDAENYFDFGTQISVYATSDSVQFGTIYEDTLFTSTFTPNSTFADSIILDPEKIGLFSGDKLFIKADVSVSGNKDENGNSIPSNVLTSDSLNFIIYGRIEMVVDPSKED</sequence>
<feature type="non-terminal residue" evidence="1">
    <location>
        <position position="1"/>
    </location>
</feature>